<dbReference type="Proteomes" id="UP001205601">
    <property type="component" value="Unassembled WGS sequence"/>
</dbReference>
<dbReference type="Pfam" id="PF14350">
    <property type="entry name" value="Beta_protein"/>
    <property type="match status" value="1"/>
</dbReference>
<dbReference type="InterPro" id="IPR025683">
    <property type="entry name" value="Protein_beta"/>
</dbReference>
<sequence>MAIDIRATSYVPTIFLRNAELQAVAELPDSAKDILTPIFCLKPWKTAKLLEAAIVQIGKAFGDREYFLDIDPFEPAKVKLKETRRPAQDSFLELVDHSDNNQSWVDFFDKHPRAYPCIQVNHGDLASIRNQIDEFTKREKPFLVRLDYGNGQRYSDVIQEVCNTEHSNFGFVLDAGWSRDLLSRTNWVDGLVKQIVVLRGDDIPIAVTGSSFPDSFSGVDLGATFQILERQLFQQLQQNNNRARLVYGDWASSRSPSEGGGGGNPIPPRIDLATGSEWESFRCREEDGGFKDAAEAASNSKRFPKGLHIWATYMIEATALGDPNGIRSLHKATAVRINMHLYRQLHYANFNPAPDTDDEYPE</sequence>
<dbReference type="RefSeq" id="WP_261493379.1">
    <property type="nucleotide sequence ID" value="NZ_JAOCQF010000001.1"/>
</dbReference>
<name>A0ABT2NG78_9RHOB</name>
<proteinExistence type="predicted"/>
<reference evidence="2" key="1">
    <citation type="submission" date="2023-07" db="EMBL/GenBank/DDBJ databases">
        <title>Defluviimonas sediminis sp. nov., isolated from mangrove sediment.</title>
        <authorList>
            <person name="Liu L."/>
            <person name="Li J."/>
            <person name="Huang Y."/>
            <person name="Pan J."/>
            <person name="Li M."/>
        </authorList>
    </citation>
    <scope>NUCLEOTIDE SEQUENCE [LARGE SCALE GENOMIC DNA]</scope>
    <source>
        <strain evidence="2">FT324</strain>
    </source>
</reference>
<organism evidence="1 2">
    <name type="scientific">Albidovulum sediminis</name>
    <dbReference type="NCBI Taxonomy" id="3066345"/>
    <lineage>
        <taxon>Bacteria</taxon>
        <taxon>Pseudomonadati</taxon>
        <taxon>Pseudomonadota</taxon>
        <taxon>Alphaproteobacteria</taxon>
        <taxon>Rhodobacterales</taxon>
        <taxon>Paracoccaceae</taxon>
        <taxon>Albidovulum</taxon>
    </lineage>
</organism>
<evidence type="ECO:0000313" key="2">
    <source>
        <dbReference type="Proteomes" id="UP001205601"/>
    </source>
</evidence>
<comment type="caution">
    <text evidence="1">The sequence shown here is derived from an EMBL/GenBank/DDBJ whole genome shotgun (WGS) entry which is preliminary data.</text>
</comment>
<evidence type="ECO:0000313" key="1">
    <source>
        <dbReference type="EMBL" id="MCT8327924.1"/>
    </source>
</evidence>
<dbReference type="EMBL" id="JAOCQF010000001">
    <property type="protein sequence ID" value="MCT8327924.1"/>
    <property type="molecule type" value="Genomic_DNA"/>
</dbReference>
<protein>
    <submittedName>
        <fullName evidence="1">Beta family protein</fullName>
    </submittedName>
</protein>
<gene>
    <name evidence="1" type="ORF">N5I32_00180</name>
</gene>
<accession>A0ABT2NG78</accession>
<keyword evidence="2" id="KW-1185">Reference proteome</keyword>